<proteinExistence type="predicted"/>
<name>A0ACC1PRV4_9APHY</name>
<gene>
    <name evidence="1" type="ORF">NUW54_g6937</name>
</gene>
<evidence type="ECO:0000313" key="1">
    <source>
        <dbReference type="EMBL" id="KAJ2999458.1"/>
    </source>
</evidence>
<dbReference type="Proteomes" id="UP001144978">
    <property type="component" value="Unassembled WGS sequence"/>
</dbReference>
<evidence type="ECO:0000313" key="2">
    <source>
        <dbReference type="Proteomes" id="UP001144978"/>
    </source>
</evidence>
<keyword evidence="2" id="KW-1185">Reference proteome</keyword>
<accession>A0ACC1PRV4</accession>
<reference evidence="1" key="1">
    <citation type="submission" date="2022-08" db="EMBL/GenBank/DDBJ databases">
        <title>Genome Sequence of Pycnoporus sanguineus.</title>
        <authorList>
            <person name="Buettner E."/>
        </authorList>
    </citation>
    <scope>NUCLEOTIDE SEQUENCE</scope>
    <source>
        <strain evidence="1">CG-C14</strain>
    </source>
</reference>
<organism evidence="1 2">
    <name type="scientific">Trametes sanguinea</name>
    <dbReference type="NCBI Taxonomy" id="158606"/>
    <lineage>
        <taxon>Eukaryota</taxon>
        <taxon>Fungi</taxon>
        <taxon>Dikarya</taxon>
        <taxon>Basidiomycota</taxon>
        <taxon>Agaricomycotina</taxon>
        <taxon>Agaricomycetes</taxon>
        <taxon>Polyporales</taxon>
        <taxon>Polyporaceae</taxon>
        <taxon>Trametes</taxon>
    </lineage>
</organism>
<comment type="caution">
    <text evidence="1">The sequence shown here is derived from an EMBL/GenBank/DDBJ whole genome shotgun (WGS) entry which is preliminary data.</text>
</comment>
<sequence length="132" mass="14750">MLAAPAQFVIVDRSFPQTTSVAPLCLYIELRSRYRYDDVSPSRSCGTDGISMAVGRVQGKPFVPSPYVAGRDDRLVSTDWPDRAPIDFPIARSQRVRNKTNTGYLCIIHRPGSRGVVMHEAADVCVEVHRWT</sequence>
<dbReference type="EMBL" id="JANSHE010001922">
    <property type="protein sequence ID" value="KAJ2999458.1"/>
    <property type="molecule type" value="Genomic_DNA"/>
</dbReference>
<protein>
    <submittedName>
        <fullName evidence="1">Uncharacterized protein</fullName>
    </submittedName>
</protein>